<reference evidence="2 3" key="1">
    <citation type="submission" date="2023-09" db="EMBL/GenBank/DDBJ databases">
        <title>Nesidiocoris tenuis whole genome shotgun sequence.</title>
        <authorList>
            <person name="Shibata T."/>
            <person name="Shimoda M."/>
            <person name="Kobayashi T."/>
            <person name="Uehara T."/>
        </authorList>
    </citation>
    <scope>NUCLEOTIDE SEQUENCE [LARGE SCALE GENOMIC DNA]</scope>
    <source>
        <strain evidence="2 3">Japan</strain>
    </source>
</reference>
<dbReference type="Proteomes" id="UP001307889">
    <property type="component" value="Chromosome 1"/>
</dbReference>
<gene>
    <name evidence="2" type="ORF">NTJ_01860</name>
</gene>
<protein>
    <submittedName>
        <fullName evidence="2">Uncharacterized protein</fullName>
    </submittedName>
</protein>
<proteinExistence type="predicted"/>
<name>A0ABN7A9R2_9HEMI</name>
<organism evidence="2 3">
    <name type="scientific">Nesidiocoris tenuis</name>
    <dbReference type="NCBI Taxonomy" id="355587"/>
    <lineage>
        <taxon>Eukaryota</taxon>
        <taxon>Metazoa</taxon>
        <taxon>Ecdysozoa</taxon>
        <taxon>Arthropoda</taxon>
        <taxon>Hexapoda</taxon>
        <taxon>Insecta</taxon>
        <taxon>Pterygota</taxon>
        <taxon>Neoptera</taxon>
        <taxon>Paraneoptera</taxon>
        <taxon>Hemiptera</taxon>
        <taxon>Heteroptera</taxon>
        <taxon>Panheteroptera</taxon>
        <taxon>Cimicomorpha</taxon>
        <taxon>Miridae</taxon>
        <taxon>Dicyphina</taxon>
        <taxon>Nesidiocoris</taxon>
    </lineage>
</organism>
<accession>A0ABN7A9R2</accession>
<feature type="compositionally biased region" description="Pro residues" evidence="1">
    <location>
        <begin position="34"/>
        <end position="47"/>
    </location>
</feature>
<dbReference type="EMBL" id="AP028909">
    <property type="protein sequence ID" value="BES89053.1"/>
    <property type="molecule type" value="Genomic_DNA"/>
</dbReference>
<keyword evidence="3" id="KW-1185">Reference proteome</keyword>
<sequence length="88" mass="9666">MYTALQNPCSPFEAAFSLFNGSCTGTWKRELSNPPVPADRPAPPGGTPPRSRDRPRPKSYHFAHGGFLMFFESTRSAIEADPCRLLGP</sequence>
<evidence type="ECO:0000256" key="1">
    <source>
        <dbReference type="SAM" id="MobiDB-lite"/>
    </source>
</evidence>
<evidence type="ECO:0000313" key="2">
    <source>
        <dbReference type="EMBL" id="BES89053.1"/>
    </source>
</evidence>
<feature type="region of interest" description="Disordered" evidence="1">
    <location>
        <begin position="30"/>
        <end position="58"/>
    </location>
</feature>
<evidence type="ECO:0000313" key="3">
    <source>
        <dbReference type="Proteomes" id="UP001307889"/>
    </source>
</evidence>